<dbReference type="OrthoDB" id="9811084at2"/>
<dbReference type="SUPFAM" id="SSF48498">
    <property type="entry name" value="Tetracyclin repressor-like, C-terminal domain"/>
    <property type="match status" value="1"/>
</dbReference>
<dbReference type="PRINTS" id="PR00455">
    <property type="entry name" value="HTHTETR"/>
</dbReference>
<protein>
    <submittedName>
        <fullName evidence="6">Bacterial regulatory protein, tetR family</fullName>
    </submittedName>
</protein>
<dbReference type="EMBL" id="CP036317">
    <property type="protein sequence ID" value="QDV20606.1"/>
    <property type="molecule type" value="Genomic_DNA"/>
</dbReference>
<organism evidence="6 7">
    <name type="scientific">Gimesia panareensis</name>
    <dbReference type="NCBI Taxonomy" id="2527978"/>
    <lineage>
        <taxon>Bacteria</taxon>
        <taxon>Pseudomonadati</taxon>
        <taxon>Planctomycetota</taxon>
        <taxon>Planctomycetia</taxon>
        <taxon>Planctomycetales</taxon>
        <taxon>Planctomycetaceae</taxon>
        <taxon>Gimesia</taxon>
    </lineage>
</organism>
<dbReference type="PROSITE" id="PS50977">
    <property type="entry name" value="HTH_TETR_2"/>
    <property type="match status" value="1"/>
</dbReference>
<dbReference type="InterPro" id="IPR011075">
    <property type="entry name" value="TetR_C"/>
</dbReference>
<feature type="domain" description="HTH tetR-type" evidence="5">
    <location>
        <begin position="9"/>
        <end position="69"/>
    </location>
</feature>
<dbReference type="Pfam" id="PF00440">
    <property type="entry name" value="TetR_N"/>
    <property type="match status" value="1"/>
</dbReference>
<evidence type="ECO:0000256" key="2">
    <source>
        <dbReference type="ARBA" id="ARBA00023125"/>
    </source>
</evidence>
<evidence type="ECO:0000313" key="6">
    <source>
        <dbReference type="EMBL" id="QDV20606.1"/>
    </source>
</evidence>
<reference evidence="6 7" key="1">
    <citation type="submission" date="2019-02" db="EMBL/GenBank/DDBJ databases">
        <title>Deep-cultivation of Planctomycetes and their phenomic and genomic characterization uncovers novel biology.</title>
        <authorList>
            <person name="Wiegand S."/>
            <person name="Jogler M."/>
            <person name="Boedeker C."/>
            <person name="Pinto D."/>
            <person name="Vollmers J."/>
            <person name="Rivas-Marin E."/>
            <person name="Kohn T."/>
            <person name="Peeters S.H."/>
            <person name="Heuer A."/>
            <person name="Rast P."/>
            <person name="Oberbeckmann S."/>
            <person name="Bunk B."/>
            <person name="Jeske O."/>
            <person name="Meyerdierks A."/>
            <person name="Storesund J.E."/>
            <person name="Kallscheuer N."/>
            <person name="Luecker S."/>
            <person name="Lage O.M."/>
            <person name="Pohl T."/>
            <person name="Merkel B.J."/>
            <person name="Hornburger P."/>
            <person name="Mueller R.-W."/>
            <person name="Bruemmer F."/>
            <person name="Labrenz M."/>
            <person name="Spormann A.M."/>
            <person name="Op den Camp H."/>
            <person name="Overmann J."/>
            <person name="Amann R."/>
            <person name="Jetten M.S.M."/>
            <person name="Mascher T."/>
            <person name="Medema M.H."/>
            <person name="Devos D.P."/>
            <person name="Kaster A.-K."/>
            <person name="Ovreas L."/>
            <person name="Rohde M."/>
            <person name="Galperin M.Y."/>
            <person name="Jogler C."/>
        </authorList>
    </citation>
    <scope>NUCLEOTIDE SEQUENCE [LARGE SCALE GENOMIC DNA]</scope>
    <source>
        <strain evidence="6 7">Pan153</strain>
    </source>
</reference>
<dbReference type="AlphaFoldDB" id="A0A518FWJ2"/>
<keyword evidence="1" id="KW-0805">Transcription regulation</keyword>
<dbReference type="Proteomes" id="UP000320839">
    <property type="component" value="Chromosome"/>
</dbReference>
<dbReference type="PANTHER" id="PTHR47506">
    <property type="entry name" value="TRANSCRIPTIONAL REGULATORY PROTEIN"/>
    <property type="match status" value="1"/>
</dbReference>
<evidence type="ECO:0000256" key="4">
    <source>
        <dbReference type="PROSITE-ProRule" id="PRU00335"/>
    </source>
</evidence>
<dbReference type="InterPro" id="IPR001647">
    <property type="entry name" value="HTH_TetR"/>
</dbReference>
<name>A0A518FWJ2_9PLAN</name>
<gene>
    <name evidence="6" type="ORF">Pan153_52820</name>
</gene>
<evidence type="ECO:0000256" key="1">
    <source>
        <dbReference type="ARBA" id="ARBA00023015"/>
    </source>
</evidence>
<keyword evidence="3" id="KW-0804">Transcription</keyword>
<dbReference type="InterPro" id="IPR009057">
    <property type="entry name" value="Homeodomain-like_sf"/>
</dbReference>
<evidence type="ECO:0000313" key="7">
    <source>
        <dbReference type="Proteomes" id="UP000320839"/>
    </source>
</evidence>
<accession>A0A518FWJ2</accession>
<sequence>MTDIQSKGQKTRLQILSSATDLASAQGLEGLTIGGLAKSLGLSKSGLFAHFCSKEELQLAVVDLARQRFEETVFPSSMDSPEGLKKLYVLLMSWVDSIENSNYRGGCFFAAASAEFDDRPGPVRDELARLSKLWINLLIDQTLIGQKLKQISKRIDSAQMVFELHAFVQEANWTKQLLEDPRAFDRARSSIRACLTQGATLKGKKLIPANWTEKDYRNALL</sequence>
<dbReference type="InterPro" id="IPR036271">
    <property type="entry name" value="Tet_transcr_reg_TetR-rel_C_sf"/>
</dbReference>
<feature type="DNA-binding region" description="H-T-H motif" evidence="4">
    <location>
        <begin position="32"/>
        <end position="51"/>
    </location>
</feature>
<dbReference type="SUPFAM" id="SSF46689">
    <property type="entry name" value="Homeodomain-like"/>
    <property type="match status" value="1"/>
</dbReference>
<dbReference type="PANTHER" id="PTHR47506:SF6">
    <property type="entry name" value="HTH-TYPE TRANSCRIPTIONAL REPRESSOR NEMR"/>
    <property type="match status" value="1"/>
</dbReference>
<keyword evidence="2 4" id="KW-0238">DNA-binding</keyword>
<proteinExistence type="predicted"/>
<dbReference type="Pfam" id="PF16925">
    <property type="entry name" value="TetR_C_13"/>
    <property type="match status" value="1"/>
</dbReference>
<dbReference type="Gene3D" id="1.10.357.10">
    <property type="entry name" value="Tetracycline Repressor, domain 2"/>
    <property type="match status" value="1"/>
</dbReference>
<evidence type="ECO:0000259" key="5">
    <source>
        <dbReference type="PROSITE" id="PS50977"/>
    </source>
</evidence>
<dbReference type="RefSeq" id="WP_145458892.1">
    <property type="nucleotide sequence ID" value="NZ_CP036317.1"/>
</dbReference>
<dbReference type="Gene3D" id="1.10.10.60">
    <property type="entry name" value="Homeodomain-like"/>
    <property type="match status" value="1"/>
</dbReference>
<dbReference type="GO" id="GO:0003677">
    <property type="term" value="F:DNA binding"/>
    <property type="evidence" value="ECO:0007669"/>
    <property type="project" value="UniProtKB-UniRule"/>
</dbReference>
<evidence type="ECO:0000256" key="3">
    <source>
        <dbReference type="ARBA" id="ARBA00023163"/>
    </source>
</evidence>